<dbReference type="SUPFAM" id="SSF52540">
    <property type="entry name" value="P-loop containing nucleoside triphosphate hydrolases"/>
    <property type="match status" value="1"/>
</dbReference>
<evidence type="ECO:0000313" key="2">
    <source>
        <dbReference type="Proteomes" id="UP000263489"/>
    </source>
</evidence>
<accession>A0A352IPU1</accession>
<comment type="caution">
    <text evidence="1">The sequence shown here is derived from an EMBL/GenBank/DDBJ whole genome shotgun (WGS) entry which is preliminary data.</text>
</comment>
<dbReference type="Proteomes" id="UP000263489">
    <property type="component" value="Unassembled WGS sequence"/>
</dbReference>
<dbReference type="EMBL" id="DNNA01000063">
    <property type="protein sequence ID" value="HBC33474.1"/>
    <property type="molecule type" value="Genomic_DNA"/>
</dbReference>
<sequence length="64" mass="7026">EPTGNLDNRTGQAVSDLLMALNREQGTTLVMVTHDEHLAARCNRQFHIEAGVLSEPEAAQEMAH</sequence>
<proteinExistence type="predicted"/>
<reference evidence="1 2" key="1">
    <citation type="journal article" date="2018" name="Nat. Biotechnol.">
        <title>A standardized bacterial taxonomy based on genome phylogeny substantially revises the tree of life.</title>
        <authorList>
            <person name="Parks D.H."/>
            <person name="Chuvochina M."/>
            <person name="Waite D.W."/>
            <person name="Rinke C."/>
            <person name="Skarshewski A."/>
            <person name="Chaumeil P.A."/>
            <person name="Hugenholtz P."/>
        </authorList>
    </citation>
    <scope>NUCLEOTIDE SEQUENCE [LARGE SCALE GENOMIC DNA]</scope>
    <source>
        <strain evidence="1">UBA9380</strain>
    </source>
</reference>
<dbReference type="Gene3D" id="3.40.50.300">
    <property type="entry name" value="P-loop containing nucleotide triphosphate hydrolases"/>
    <property type="match status" value="1"/>
</dbReference>
<name>A0A352IPU1_9GAMM</name>
<gene>
    <name evidence="1" type="ORF">DC045_03935</name>
</gene>
<dbReference type="AlphaFoldDB" id="A0A352IPU1"/>
<evidence type="ECO:0000313" key="1">
    <source>
        <dbReference type="EMBL" id="HBC33474.1"/>
    </source>
</evidence>
<feature type="non-terminal residue" evidence="1">
    <location>
        <position position="1"/>
    </location>
</feature>
<dbReference type="InterPro" id="IPR027417">
    <property type="entry name" value="P-loop_NTPase"/>
</dbReference>
<organism evidence="1 2">
    <name type="scientific">Marinobacter adhaerens</name>
    <dbReference type="NCBI Taxonomy" id="1033846"/>
    <lineage>
        <taxon>Bacteria</taxon>
        <taxon>Pseudomonadati</taxon>
        <taxon>Pseudomonadota</taxon>
        <taxon>Gammaproteobacteria</taxon>
        <taxon>Pseudomonadales</taxon>
        <taxon>Marinobacteraceae</taxon>
        <taxon>Marinobacter</taxon>
    </lineage>
</organism>
<protein>
    <submittedName>
        <fullName evidence="1">ABC transporter</fullName>
    </submittedName>
</protein>